<keyword evidence="2" id="KW-1185">Reference proteome</keyword>
<dbReference type="Proteomes" id="UP000695022">
    <property type="component" value="Unplaced"/>
</dbReference>
<gene>
    <name evidence="3" type="primary">LOC106815675</name>
</gene>
<feature type="signal peptide" evidence="1">
    <location>
        <begin position="1"/>
        <end position="16"/>
    </location>
</feature>
<evidence type="ECO:0000256" key="1">
    <source>
        <dbReference type="SAM" id="SignalP"/>
    </source>
</evidence>
<proteinExistence type="predicted"/>
<evidence type="ECO:0000313" key="3">
    <source>
        <dbReference type="RefSeq" id="XP_014675661.1"/>
    </source>
</evidence>
<dbReference type="GeneID" id="106815675"/>
<protein>
    <submittedName>
        <fullName evidence="3">Uncharacterized protein LOC106815675</fullName>
    </submittedName>
</protein>
<dbReference type="RefSeq" id="XP_014675661.1">
    <property type="nucleotide sequence ID" value="XM_014820175.1"/>
</dbReference>
<organism evidence="2 3">
    <name type="scientific">Priapulus caudatus</name>
    <name type="common">Priapulid worm</name>
    <dbReference type="NCBI Taxonomy" id="37621"/>
    <lineage>
        <taxon>Eukaryota</taxon>
        <taxon>Metazoa</taxon>
        <taxon>Ecdysozoa</taxon>
        <taxon>Scalidophora</taxon>
        <taxon>Priapulida</taxon>
        <taxon>Priapulimorpha</taxon>
        <taxon>Priapulimorphida</taxon>
        <taxon>Priapulidae</taxon>
        <taxon>Priapulus</taxon>
    </lineage>
</organism>
<accession>A0ABM1ETZ0</accession>
<evidence type="ECO:0000313" key="2">
    <source>
        <dbReference type="Proteomes" id="UP000695022"/>
    </source>
</evidence>
<reference evidence="3" key="1">
    <citation type="submission" date="2025-08" db="UniProtKB">
        <authorList>
            <consortium name="RefSeq"/>
        </authorList>
    </citation>
    <scope>IDENTIFICATION</scope>
</reference>
<keyword evidence="1" id="KW-0732">Signal</keyword>
<feature type="chain" id="PRO_5047513865" evidence="1">
    <location>
        <begin position="17"/>
        <end position="136"/>
    </location>
</feature>
<name>A0ABM1ETZ0_PRICU</name>
<sequence length="136" mass="14920">MKTLVLLSVICAAVVAQTGDPCQSDCRALMNVVASVEDRCPTSRVNSRCTDDAGTLQCDPPTVRYSACDVDGKTLLYRISTIERDTCICLDQRGREFVPPGVKKPYSKRQLRPRACNAKDCNCPVDADTVEELTCE</sequence>